<accession>A0A830EAX3</accession>
<dbReference type="GeneID" id="76206899"/>
<organism evidence="2 3">
    <name type="scientific">Vulcanisaeta souniana JCM 11219</name>
    <dbReference type="NCBI Taxonomy" id="1293586"/>
    <lineage>
        <taxon>Archaea</taxon>
        <taxon>Thermoproteota</taxon>
        <taxon>Thermoprotei</taxon>
        <taxon>Thermoproteales</taxon>
        <taxon>Thermoproteaceae</taxon>
        <taxon>Vulcanisaeta</taxon>
    </lineage>
</organism>
<evidence type="ECO:0000313" key="1">
    <source>
        <dbReference type="EMBL" id="BDR92255.1"/>
    </source>
</evidence>
<dbReference type="Proteomes" id="UP000657075">
    <property type="component" value="Unassembled WGS sequence"/>
</dbReference>
<sequence length="42" mass="4833">MNCELRLEMARLVLRDFLEKWGSGDWEGVEQALEALARILLG</sequence>
<keyword evidence="4" id="KW-1185">Reference proteome</keyword>
<proteinExistence type="predicted"/>
<evidence type="ECO:0000313" key="2">
    <source>
        <dbReference type="EMBL" id="GGI86241.1"/>
    </source>
</evidence>
<reference evidence="1" key="4">
    <citation type="journal article" date="2023" name="Microbiol. Resour. Announc.">
        <title>Complete Genome Sequence of Vulcanisaeta souniana Strain IC-059, a Hyperthermophilic Archaeon Isolated from Hot Spring Water in Japan.</title>
        <authorList>
            <person name="Kato S."/>
            <person name="Itoh T."/>
            <person name="Wu L."/>
            <person name="Ma J."/>
            <person name="Ohkuma M."/>
        </authorList>
    </citation>
    <scope>NUCLEOTIDE SEQUENCE</scope>
    <source>
        <strain evidence="1">JCM 11219</strain>
    </source>
</reference>
<protein>
    <submittedName>
        <fullName evidence="2">Uncharacterized protein</fullName>
    </submittedName>
</protein>
<dbReference type="Proteomes" id="UP001060771">
    <property type="component" value="Chromosome"/>
</dbReference>
<gene>
    <name evidence="2" type="ORF">GCM10007112_24050</name>
    <name evidence="1" type="ORF">Vsou_13480</name>
</gene>
<reference evidence="2" key="2">
    <citation type="submission" date="2020-09" db="EMBL/GenBank/DDBJ databases">
        <authorList>
            <person name="Sun Q."/>
            <person name="Ohkuma M."/>
        </authorList>
    </citation>
    <scope>NUCLEOTIDE SEQUENCE</scope>
    <source>
        <strain evidence="2">JCM 11219</strain>
    </source>
</reference>
<dbReference type="AlphaFoldDB" id="A0A830EAX3"/>
<evidence type="ECO:0000313" key="3">
    <source>
        <dbReference type="Proteomes" id="UP000657075"/>
    </source>
</evidence>
<name>A0A830EAX3_9CREN</name>
<dbReference type="EMBL" id="AP026830">
    <property type="protein sequence ID" value="BDR92255.1"/>
    <property type="molecule type" value="Genomic_DNA"/>
</dbReference>
<reference evidence="2" key="1">
    <citation type="journal article" date="2014" name="Int. J. Syst. Evol. Microbiol.">
        <title>Complete genome sequence of Corynebacterium casei LMG S-19264T (=DSM 44701T), isolated from a smear-ripened cheese.</title>
        <authorList>
            <consortium name="US DOE Joint Genome Institute (JGI-PGF)"/>
            <person name="Walter F."/>
            <person name="Albersmeier A."/>
            <person name="Kalinowski J."/>
            <person name="Ruckert C."/>
        </authorList>
    </citation>
    <scope>NUCLEOTIDE SEQUENCE</scope>
    <source>
        <strain evidence="2">JCM 11219</strain>
    </source>
</reference>
<dbReference type="EMBL" id="BMNM01000014">
    <property type="protein sequence ID" value="GGI86241.1"/>
    <property type="molecule type" value="Genomic_DNA"/>
</dbReference>
<evidence type="ECO:0000313" key="4">
    <source>
        <dbReference type="Proteomes" id="UP001060771"/>
    </source>
</evidence>
<reference evidence="4" key="3">
    <citation type="submission" date="2022-09" db="EMBL/GenBank/DDBJ databases">
        <title>Complete genome sequence of Vulcanisaeta souniana.</title>
        <authorList>
            <person name="Kato S."/>
            <person name="Itoh T."/>
            <person name="Ohkuma M."/>
        </authorList>
    </citation>
    <scope>NUCLEOTIDE SEQUENCE [LARGE SCALE GENOMIC DNA]</scope>
    <source>
        <strain evidence="4">JCM 11219</strain>
    </source>
</reference>
<dbReference type="RefSeq" id="WP_264890683.1">
    <property type="nucleotide sequence ID" value="NZ_AP026830.1"/>
</dbReference>